<keyword evidence="2" id="KW-0547">Nucleotide-binding</keyword>
<dbReference type="SMART" id="SM00220">
    <property type="entry name" value="S_TKc"/>
    <property type="match status" value="1"/>
</dbReference>
<dbReference type="PANTHER" id="PTHR43289:SF6">
    <property type="entry name" value="SERINE_THREONINE-PROTEIN KINASE NEKL-3"/>
    <property type="match status" value="1"/>
</dbReference>
<feature type="domain" description="Protein kinase" evidence="7">
    <location>
        <begin position="55"/>
        <end position="313"/>
    </location>
</feature>
<dbReference type="EMBL" id="UOGE01000109">
    <property type="protein sequence ID" value="VAX25707.1"/>
    <property type="molecule type" value="Genomic_DNA"/>
</dbReference>
<organism evidence="8">
    <name type="scientific">hydrothermal vent metagenome</name>
    <dbReference type="NCBI Taxonomy" id="652676"/>
    <lineage>
        <taxon>unclassified sequences</taxon>
        <taxon>metagenomes</taxon>
        <taxon>ecological metagenomes</taxon>
    </lineage>
</organism>
<dbReference type="CDD" id="cd14014">
    <property type="entry name" value="STKc_PknB_like"/>
    <property type="match status" value="1"/>
</dbReference>
<dbReference type="PROSITE" id="PS50011">
    <property type="entry name" value="PROTEIN_KINASE_DOM"/>
    <property type="match status" value="1"/>
</dbReference>
<evidence type="ECO:0000256" key="3">
    <source>
        <dbReference type="ARBA" id="ARBA00022777"/>
    </source>
</evidence>
<feature type="transmembrane region" description="Helical" evidence="6">
    <location>
        <begin position="425"/>
        <end position="445"/>
    </location>
</feature>
<dbReference type="InterPro" id="IPR011009">
    <property type="entry name" value="Kinase-like_dom_sf"/>
</dbReference>
<keyword evidence="6" id="KW-0812">Transmembrane</keyword>
<gene>
    <name evidence="8" type="ORF">MNBD_NITROSPINAE02-15</name>
</gene>
<dbReference type="SUPFAM" id="SSF56112">
    <property type="entry name" value="Protein kinase-like (PK-like)"/>
    <property type="match status" value="1"/>
</dbReference>
<feature type="transmembrane region" description="Helical" evidence="6">
    <location>
        <begin position="392"/>
        <end position="413"/>
    </location>
</feature>
<dbReference type="Gene3D" id="1.10.510.10">
    <property type="entry name" value="Transferase(Phosphotransferase) domain 1"/>
    <property type="match status" value="1"/>
</dbReference>
<feature type="coiled-coil region" evidence="5">
    <location>
        <begin position="332"/>
        <end position="362"/>
    </location>
</feature>
<feature type="transmembrane region" description="Helical" evidence="6">
    <location>
        <begin position="550"/>
        <end position="568"/>
    </location>
</feature>
<reference evidence="8" key="1">
    <citation type="submission" date="2018-06" db="EMBL/GenBank/DDBJ databases">
        <authorList>
            <person name="Zhirakovskaya E."/>
        </authorList>
    </citation>
    <scope>NUCLEOTIDE SEQUENCE</scope>
</reference>
<dbReference type="Pfam" id="PF00069">
    <property type="entry name" value="Pkinase"/>
    <property type="match status" value="1"/>
</dbReference>
<feature type="transmembrane region" description="Helical" evidence="6">
    <location>
        <begin position="452"/>
        <end position="476"/>
    </location>
</feature>
<keyword evidence="3 8" id="KW-0418">Kinase</keyword>
<evidence type="ECO:0000256" key="1">
    <source>
        <dbReference type="ARBA" id="ARBA00022679"/>
    </source>
</evidence>
<accession>A0A3B1DAN1</accession>
<dbReference type="PROSITE" id="PS00108">
    <property type="entry name" value="PROTEIN_KINASE_ST"/>
    <property type="match status" value="1"/>
</dbReference>
<keyword evidence="8" id="KW-0723">Serine/threonine-protein kinase</keyword>
<proteinExistence type="predicted"/>
<dbReference type="InterPro" id="IPR008271">
    <property type="entry name" value="Ser/Thr_kinase_AS"/>
</dbReference>
<keyword evidence="6" id="KW-0472">Membrane</keyword>
<evidence type="ECO:0000256" key="4">
    <source>
        <dbReference type="ARBA" id="ARBA00022840"/>
    </source>
</evidence>
<dbReference type="AlphaFoldDB" id="A0A3B1DAN1"/>
<dbReference type="InterPro" id="IPR000719">
    <property type="entry name" value="Prot_kinase_dom"/>
</dbReference>
<evidence type="ECO:0000259" key="7">
    <source>
        <dbReference type="PROSITE" id="PS50011"/>
    </source>
</evidence>
<keyword evidence="4" id="KW-0067">ATP-binding</keyword>
<feature type="transmembrane region" description="Helical" evidence="6">
    <location>
        <begin position="488"/>
        <end position="507"/>
    </location>
</feature>
<dbReference type="Gene3D" id="3.30.200.20">
    <property type="entry name" value="Phosphorylase Kinase, domain 1"/>
    <property type="match status" value="1"/>
</dbReference>
<dbReference type="GO" id="GO:0004674">
    <property type="term" value="F:protein serine/threonine kinase activity"/>
    <property type="evidence" value="ECO:0007669"/>
    <property type="project" value="UniProtKB-KW"/>
</dbReference>
<keyword evidence="1" id="KW-0808">Transferase</keyword>
<feature type="transmembrane region" description="Helical" evidence="6">
    <location>
        <begin position="516"/>
        <end position="538"/>
    </location>
</feature>
<evidence type="ECO:0000256" key="6">
    <source>
        <dbReference type="SAM" id="Phobius"/>
    </source>
</evidence>
<keyword evidence="6" id="KW-1133">Transmembrane helix</keyword>
<dbReference type="PROSITE" id="PS00107">
    <property type="entry name" value="PROTEIN_KINASE_ATP"/>
    <property type="match status" value="1"/>
</dbReference>
<protein>
    <submittedName>
        <fullName evidence="8">Serine/threonine protein kinase PrkC, regulator of stationary phase</fullName>
    </submittedName>
</protein>
<evidence type="ECO:0000313" key="8">
    <source>
        <dbReference type="EMBL" id="VAX25707.1"/>
    </source>
</evidence>
<dbReference type="InterPro" id="IPR017441">
    <property type="entry name" value="Protein_kinase_ATP_BS"/>
</dbReference>
<dbReference type="PANTHER" id="PTHR43289">
    <property type="entry name" value="MITOGEN-ACTIVATED PROTEIN KINASE KINASE KINASE 20-RELATED"/>
    <property type="match status" value="1"/>
</dbReference>
<sequence length="574" mass="63797">MFFRAWFKTVKNGAMNFDRSEELGTQIDHALEGDTAPGSDDFPEIQKGFFLADRYRLDSKLGEGGMGIVLGGYDEQLQRKIAIKLVKPSLSRNKVSVEMLRQEAKVSMMLTHPGIMRLINFEQDGKYTFLLMEYVEGSNLSVFRKSRRGGKFKGIEVAGIGYKMCGPLEYAHNKNVIHRDIKPANIMIDPGLSHLKLMDFGIARTLVCESVERPKIAGTLAFIAPEVFAGAAPDRRVDIYALGLTLYELAAGRHPFHGKSASEIIDLHNNTVPEPLAGVDSRLSKIIFQCIEKKPNARFQTAKDLAGALARYLDLDDRAKMSRLKGAVDIEKRNVARKIRELEKKKIELEREKRKFKETNTDQSGMLAIETPKSRGWMDVMKDQTKVESGKMLLTGGAAMAGLLAAFTGAMIADGKIMYFEYAENYSMFSSIAICLIVISVPAWLKFDRWMGLAGAAVGSVMGYLGFLFNEAYTIYSIEHETTVPFDLIAFLTLSIPIGIGVSIIHIDKERISHTLALAAIAIVAAIVSTALPIIHFAEGVFGLAEENVNYVYLPAITFLVWGSVELWERWIEG</sequence>
<evidence type="ECO:0000256" key="2">
    <source>
        <dbReference type="ARBA" id="ARBA00022741"/>
    </source>
</evidence>
<name>A0A3B1DAN1_9ZZZZ</name>
<dbReference type="GO" id="GO:0005524">
    <property type="term" value="F:ATP binding"/>
    <property type="evidence" value="ECO:0007669"/>
    <property type="project" value="UniProtKB-KW"/>
</dbReference>
<keyword evidence="5" id="KW-0175">Coiled coil</keyword>
<evidence type="ECO:0000256" key="5">
    <source>
        <dbReference type="SAM" id="Coils"/>
    </source>
</evidence>